<keyword evidence="6" id="KW-0406">Ion transport</keyword>
<gene>
    <name evidence="7" type="ORF">BMF94_0166</name>
</gene>
<organism evidence="7 8">
    <name type="scientific">Rhodotorula taiwanensis</name>
    <dbReference type="NCBI Taxonomy" id="741276"/>
    <lineage>
        <taxon>Eukaryota</taxon>
        <taxon>Fungi</taxon>
        <taxon>Dikarya</taxon>
        <taxon>Basidiomycota</taxon>
        <taxon>Pucciniomycotina</taxon>
        <taxon>Microbotryomycetes</taxon>
        <taxon>Sporidiobolales</taxon>
        <taxon>Sporidiobolaceae</taxon>
        <taxon>Rhodotorula</taxon>
    </lineage>
</organism>
<keyword evidence="7" id="KW-0560">Oxidoreductase</keyword>
<dbReference type="OrthoDB" id="161814at2759"/>
<dbReference type="Pfam" id="PF04145">
    <property type="entry name" value="Ctr"/>
    <property type="match status" value="1"/>
</dbReference>
<evidence type="ECO:0000256" key="6">
    <source>
        <dbReference type="RuleBase" id="RU367022"/>
    </source>
</evidence>
<dbReference type="AlphaFoldDB" id="A0A2S5BII0"/>
<evidence type="ECO:0000256" key="5">
    <source>
        <dbReference type="ARBA" id="ARBA00023136"/>
    </source>
</evidence>
<evidence type="ECO:0000313" key="7">
    <source>
        <dbReference type="EMBL" id="POY76577.1"/>
    </source>
</evidence>
<keyword evidence="6" id="KW-0813">Transport</keyword>
<evidence type="ECO:0000256" key="1">
    <source>
        <dbReference type="ARBA" id="ARBA00004141"/>
    </source>
</evidence>
<keyword evidence="3 6" id="KW-0812">Transmembrane</keyword>
<dbReference type="STRING" id="741276.A0A2S5BII0"/>
<dbReference type="Proteomes" id="UP000237144">
    <property type="component" value="Unassembled WGS sequence"/>
</dbReference>
<evidence type="ECO:0000256" key="4">
    <source>
        <dbReference type="ARBA" id="ARBA00022989"/>
    </source>
</evidence>
<sequence>MSGMDMGSSNSTSSAASGMDMGGSCKISMLWNWYTTDTCFLTPGWKIRNIGDYVGTLIGIFFMVVALEAIRRLSREYDRRIRKAYIHRETLALQVFAQNMNKGQPSEPAPFRPSNKEHTVRTVLYGMSFGLAYILMLLAMYFNGGIILAIMAGGAAGYGIFGRDTGAMEGRPEEHFKGECCC</sequence>
<feature type="transmembrane region" description="Helical" evidence="6">
    <location>
        <begin position="50"/>
        <end position="70"/>
    </location>
</feature>
<keyword evidence="8" id="KW-1185">Reference proteome</keyword>
<comment type="caution">
    <text evidence="7">The sequence shown here is derived from an EMBL/GenBank/DDBJ whole genome shotgun (WGS) entry which is preliminary data.</text>
</comment>
<keyword evidence="4 6" id="KW-1133">Transmembrane helix</keyword>
<dbReference type="GO" id="GO:0005375">
    <property type="term" value="F:copper ion transmembrane transporter activity"/>
    <property type="evidence" value="ECO:0007669"/>
    <property type="project" value="UniProtKB-UniRule"/>
</dbReference>
<dbReference type="PANTHER" id="PTHR12483:SF73">
    <property type="entry name" value="COPPER TRANSPORT PROTEIN CTR3"/>
    <property type="match status" value="1"/>
</dbReference>
<dbReference type="PANTHER" id="PTHR12483">
    <property type="entry name" value="SOLUTE CARRIER FAMILY 31 COPPER TRANSPORTERS"/>
    <property type="match status" value="1"/>
</dbReference>
<keyword evidence="5 6" id="KW-0472">Membrane</keyword>
<keyword evidence="6" id="KW-0186">Copper</keyword>
<evidence type="ECO:0000256" key="3">
    <source>
        <dbReference type="ARBA" id="ARBA00022692"/>
    </source>
</evidence>
<name>A0A2S5BII0_9BASI</name>
<comment type="similarity">
    <text evidence="2 6">Belongs to the copper transporter (Ctr) (TC 1.A.56) family. SLC31A subfamily.</text>
</comment>
<dbReference type="GO" id="GO:0016020">
    <property type="term" value="C:membrane"/>
    <property type="evidence" value="ECO:0007669"/>
    <property type="project" value="UniProtKB-SubCell"/>
</dbReference>
<dbReference type="GO" id="GO:0016491">
    <property type="term" value="F:oxidoreductase activity"/>
    <property type="evidence" value="ECO:0007669"/>
    <property type="project" value="UniProtKB-KW"/>
</dbReference>
<evidence type="ECO:0000313" key="8">
    <source>
        <dbReference type="Proteomes" id="UP000237144"/>
    </source>
</evidence>
<evidence type="ECO:0000256" key="2">
    <source>
        <dbReference type="ARBA" id="ARBA00006921"/>
    </source>
</evidence>
<dbReference type="InterPro" id="IPR007274">
    <property type="entry name" value="Cop_transporter"/>
</dbReference>
<proteinExistence type="inferred from homology"/>
<reference evidence="7 8" key="1">
    <citation type="journal article" date="2018" name="Front. Microbiol.">
        <title>Prospects for Fungal Bioremediation of Acidic Radioactive Waste Sites: Characterization and Genome Sequence of Rhodotorula taiwanensis MD1149.</title>
        <authorList>
            <person name="Tkavc R."/>
            <person name="Matrosova V.Y."/>
            <person name="Grichenko O.E."/>
            <person name="Gostincar C."/>
            <person name="Volpe R.P."/>
            <person name="Klimenkova P."/>
            <person name="Gaidamakova E.K."/>
            <person name="Zhou C.E."/>
            <person name="Stewart B.J."/>
            <person name="Lyman M.G."/>
            <person name="Malfatti S.A."/>
            <person name="Rubinfeld B."/>
            <person name="Courtot M."/>
            <person name="Singh J."/>
            <person name="Dalgard C.L."/>
            <person name="Hamilton T."/>
            <person name="Frey K.G."/>
            <person name="Gunde-Cimerman N."/>
            <person name="Dugan L."/>
            <person name="Daly M.J."/>
        </authorList>
    </citation>
    <scope>NUCLEOTIDE SEQUENCE [LARGE SCALE GENOMIC DNA]</scope>
    <source>
        <strain evidence="7 8">MD1149</strain>
    </source>
</reference>
<keyword evidence="6" id="KW-0187">Copper transport</keyword>
<dbReference type="EMBL" id="PJQD01000002">
    <property type="protein sequence ID" value="POY76577.1"/>
    <property type="molecule type" value="Genomic_DNA"/>
</dbReference>
<accession>A0A2S5BII0</accession>
<protein>
    <recommendedName>
        <fullName evidence="6">Copper transport protein</fullName>
    </recommendedName>
</protein>
<comment type="subcellular location">
    <subcellularLocation>
        <location evidence="1 6">Membrane</location>
        <topology evidence="1 6">Multi-pass membrane protein</topology>
    </subcellularLocation>
</comment>